<evidence type="ECO:0008006" key="2">
    <source>
        <dbReference type="Google" id="ProtNLM"/>
    </source>
</evidence>
<gene>
    <name evidence="1" type="ORF">CTI11_07870</name>
</gene>
<comment type="caution">
    <text evidence="1">The sequence shown here is derived from an EMBL/GenBank/DDBJ whole genome shotgun (WGS) entry which is preliminary data.</text>
</comment>
<dbReference type="EMBL" id="PEKC01000020">
    <property type="protein sequence ID" value="PII36366.1"/>
    <property type="molecule type" value="Genomic_DNA"/>
</dbReference>
<reference evidence="1" key="1">
    <citation type="submission" date="2017-10" db="EMBL/GenBank/DDBJ databases">
        <title>Chryseobacterium sp. B5 is a hydrocarbonoclastic and plant growth promoting bacterium.</title>
        <authorList>
            <person name="Thijs S."/>
            <person name="Gkorezis P."/>
            <person name="Van Hamme J."/>
        </authorList>
    </citation>
    <scope>NUCLEOTIDE SEQUENCE</scope>
    <source>
        <strain evidence="1">B5</strain>
    </source>
</reference>
<proteinExistence type="predicted"/>
<protein>
    <recommendedName>
        <fullName evidence="2">PD-(D/E)XK nuclease superfamily protein</fullName>
    </recommendedName>
</protein>
<dbReference type="AlphaFoldDB" id="A0A2G7T910"/>
<evidence type="ECO:0000313" key="1">
    <source>
        <dbReference type="EMBL" id="PII36366.1"/>
    </source>
</evidence>
<sequence length="419" mass="47013">MADEALVELCGWQRIGDEVLDVISLSENQHSDILGWLLDPREGHAQGDQILRDLLIAASVRFLNGESGLDGRSTTARFLKNWQPSRIRTTGFGSAFYARELGMKASERVDLFIIDSQNKFILLIENKAGAEHSASQLAQYRSSFIELVAANAHLRDYDHVYIALDRDFDNENVKDRPCSDTWIHLGYDWLKTSGDRARMHVKRGNAAAKLVVNYCYRQSDWESADSKKCTKLAATLHQRHPAAIRALIANSSGRIEKEWLTKKQPASSLLFMLQNKGVVELLRETQGMTSVKTELHSMLPEIPLSSIEHTRARLSLCPSGWEQPLGEWWPLFINVRFSDTSKTKFSLNLVCNSAGAGDILDAQSLRQKLAKVDSRFNSFAESQYRSVSIETGLSLAELSKRIKKLNLELQALAPVPSAI</sequence>
<accession>A0A2G7T910</accession>
<dbReference type="Pfam" id="PF14281">
    <property type="entry name" value="PDDEXK_4"/>
    <property type="match status" value="1"/>
</dbReference>
<dbReference type="InterPro" id="IPR029470">
    <property type="entry name" value="PDDEXK_4"/>
</dbReference>
<organism evidence="1">
    <name type="scientific">Chryseobacterium sp. B5</name>
    <dbReference type="NCBI Taxonomy" id="2050562"/>
    <lineage>
        <taxon>Bacteria</taxon>
        <taxon>Pseudomonadati</taxon>
        <taxon>Bacteroidota</taxon>
        <taxon>Flavobacteriia</taxon>
        <taxon>Flavobacteriales</taxon>
        <taxon>Weeksellaceae</taxon>
        <taxon>Chryseobacterium group</taxon>
        <taxon>Chryseobacterium</taxon>
    </lineage>
</organism>
<name>A0A2G7T910_9FLAO</name>